<dbReference type="EMBL" id="SMRS01000008">
    <property type="protein sequence ID" value="KAA0873935.1"/>
    <property type="molecule type" value="Genomic_DNA"/>
</dbReference>
<dbReference type="Gene3D" id="3.10.20.310">
    <property type="entry name" value="membrane protein fhac"/>
    <property type="match status" value="1"/>
</dbReference>
<evidence type="ECO:0000256" key="9">
    <source>
        <dbReference type="HAMAP-Rule" id="MF_00911"/>
    </source>
</evidence>
<dbReference type="AlphaFoldDB" id="A0A5A9W1F3"/>
<evidence type="ECO:0000256" key="4">
    <source>
        <dbReference type="ARBA" id="ARBA00022618"/>
    </source>
</evidence>
<evidence type="ECO:0000313" key="12">
    <source>
        <dbReference type="Proteomes" id="UP000325302"/>
    </source>
</evidence>
<keyword evidence="5 9" id="KW-0812">Transmembrane</keyword>
<organism evidence="11 12">
    <name type="scientific">Nitrincola tapanii</name>
    <dbReference type="NCBI Taxonomy" id="1708751"/>
    <lineage>
        <taxon>Bacteria</taxon>
        <taxon>Pseudomonadati</taxon>
        <taxon>Pseudomonadota</taxon>
        <taxon>Gammaproteobacteria</taxon>
        <taxon>Oceanospirillales</taxon>
        <taxon>Oceanospirillaceae</taxon>
        <taxon>Nitrincola</taxon>
    </lineage>
</organism>
<comment type="caution">
    <text evidence="11">The sequence shown here is derived from an EMBL/GenBank/DDBJ whole genome shotgun (WGS) entry which is preliminary data.</text>
</comment>
<dbReference type="GO" id="GO:0043093">
    <property type="term" value="P:FtsZ-dependent cytokinesis"/>
    <property type="evidence" value="ECO:0007669"/>
    <property type="project" value="UniProtKB-UniRule"/>
</dbReference>
<evidence type="ECO:0000256" key="5">
    <source>
        <dbReference type="ARBA" id="ARBA00022692"/>
    </source>
</evidence>
<reference evidence="11 12" key="1">
    <citation type="submission" date="2019-03" db="EMBL/GenBank/DDBJ databases">
        <title>Nitrincola sp. nov. isolated from an Indian soda lake.</title>
        <authorList>
            <person name="Joshi A."/>
            <person name="Thite S.V."/>
            <person name="Joseph N."/>
            <person name="Dhotre D."/>
            <person name="Moorthy M."/>
            <person name="Shouche Y.S."/>
        </authorList>
    </citation>
    <scope>NUCLEOTIDE SEQUENCE [LARGE SCALE GENOMIC DNA]</scope>
    <source>
        <strain evidence="11 12">MEB193</strain>
    </source>
</reference>
<comment type="function">
    <text evidence="9">Essential cell division protein. May link together the upstream cell division proteins, which are predominantly cytoplasmic, with the downstream cell division proteins, which are predominantly periplasmic. May control correct divisome assembly.</text>
</comment>
<keyword evidence="8 9" id="KW-0131">Cell cycle</keyword>
<evidence type="ECO:0000256" key="6">
    <source>
        <dbReference type="ARBA" id="ARBA00022989"/>
    </source>
</evidence>
<dbReference type="InterPro" id="IPR034746">
    <property type="entry name" value="POTRA"/>
</dbReference>
<feature type="domain" description="POTRA" evidence="10">
    <location>
        <begin position="69"/>
        <end position="138"/>
    </location>
</feature>
<comment type="similarity">
    <text evidence="9">Belongs to the FtsQ/DivIB family. FtsQ subfamily.</text>
</comment>
<dbReference type="Gene3D" id="3.40.50.11690">
    <property type="entry name" value="Cell division protein FtsQ/DivIB"/>
    <property type="match status" value="1"/>
</dbReference>
<evidence type="ECO:0000256" key="1">
    <source>
        <dbReference type="ARBA" id="ARBA00004370"/>
    </source>
</evidence>
<dbReference type="PANTHER" id="PTHR35851:SF1">
    <property type="entry name" value="CELL DIVISION PROTEIN FTSQ"/>
    <property type="match status" value="1"/>
</dbReference>
<keyword evidence="4 9" id="KW-0132">Cell division</keyword>
<dbReference type="InterPro" id="IPR026579">
    <property type="entry name" value="FtsQ"/>
</dbReference>
<keyword evidence="3 9" id="KW-0997">Cell inner membrane</keyword>
<keyword evidence="6 9" id="KW-1133">Transmembrane helix</keyword>
<dbReference type="InterPro" id="IPR005548">
    <property type="entry name" value="Cell_div_FtsQ/DivIB_C"/>
</dbReference>
<dbReference type="GO" id="GO:0090529">
    <property type="term" value="P:cell septum assembly"/>
    <property type="evidence" value="ECO:0007669"/>
    <property type="project" value="InterPro"/>
</dbReference>
<dbReference type="PANTHER" id="PTHR35851">
    <property type="entry name" value="CELL DIVISION PROTEIN FTSQ"/>
    <property type="match status" value="1"/>
</dbReference>
<accession>A0A5A9W1F3</accession>
<evidence type="ECO:0000256" key="2">
    <source>
        <dbReference type="ARBA" id="ARBA00022475"/>
    </source>
</evidence>
<dbReference type="PROSITE" id="PS51779">
    <property type="entry name" value="POTRA"/>
    <property type="match status" value="1"/>
</dbReference>
<name>A0A5A9W1F3_9GAMM</name>
<evidence type="ECO:0000256" key="8">
    <source>
        <dbReference type="ARBA" id="ARBA00023306"/>
    </source>
</evidence>
<comment type="subunit">
    <text evidence="9">Part of a complex composed of FtsB, FtsL and FtsQ.</text>
</comment>
<dbReference type="GO" id="GO:0032153">
    <property type="term" value="C:cell division site"/>
    <property type="evidence" value="ECO:0007669"/>
    <property type="project" value="UniProtKB-UniRule"/>
</dbReference>
<dbReference type="HAMAP" id="MF_00911">
    <property type="entry name" value="FtsQ_subfam"/>
    <property type="match status" value="1"/>
</dbReference>
<dbReference type="GO" id="GO:0005886">
    <property type="term" value="C:plasma membrane"/>
    <property type="evidence" value="ECO:0007669"/>
    <property type="project" value="UniProtKB-SubCell"/>
</dbReference>
<dbReference type="InterPro" id="IPR013685">
    <property type="entry name" value="POTRA_FtsQ_type"/>
</dbReference>
<dbReference type="Pfam" id="PF03799">
    <property type="entry name" value="FtsQ_DivIB_C"/>
    <property type="match status" value="1"/>
</dbReference>
<dbReference type="OrthoDB" id="9790370at2"/>
<evidence type="ECO:0000313" key="11">
    <source>
        <dbReference type="EMBL" id="KAA0873935.1"/>
    </source>
</evidence>
<evidence type="ECO:0000256" key="7">
    <source>
        <dbReference type="ARBA" id="ARBA00023136"/>
    </source>
</evidence>
<comment type="subcellular location">
    <subcellularLocation>
        <location evidence="9">Cell inner membrane</location>
        <topology evidence="9">Single-pass type II membrane protein</topology>
    </subcellularLocation>
    <subcellularLocation>
        <location evidence="1">Membrane</location>
    </subcellularLocation>
    <text evidence="9">Localizes to the division septum.</text>
</comment>
<keyword evidence="7 9" id="KW-0472">Membrane</keyword>
<dbReference type="Pfam" id="PF08478">
    <property type="entry name" value="POTRA_1"/>
    <property type="match status" value="1"/>
</dbReference>
<keyword evidence="2 9" id="KW-1003">Cell membrane</keyword>
<dbReference type="InterPro" id="IPR045335">
    <property type="entry name" value="FtsQ_C_sf"/>
</dbReference>
<evidence type="ECO:0000256" key="3">
    <source>
        <dbReference type="ARBA" id="ARBA00022519"/>
    </source>
</evidence>
<evidence type="ECO:0000259" key="10">
    <source>
        <dbReference type="PROSITE" id="PS51779"/>
    </source>
</evidence>
<sequence length="274" mass="30681">MNLSLPWLKAPEPPVAAPARGASRPQIAAEPFAAESDALWRPVIWLTLLAIFVGLFSSAASALVDWLDQPVHEVRIQGQTRHLDSQELAQQLAGLVVSPILSLNIDPLHEQALSNPWVHSASVQRRWPAAIEVMVTEEVPVARWGDVGLLNHQGDIFWPELKPEYSDLPRLNGPAHETRAVMQQYHDLSRLLSPAGLRLQGLSLEGRGAWTLELENGIQVVVGREQIMPRLRRFVRLYQAELSQHADKIEQIDIRYTNGAAVRWRAEERQDNAG</sequence>
<dbReference type="Proteomes" id="UP000325302">
    <property type="component" value="Unassembled WGS sequence"/>
</dbReference>
<dbReference type="RefSeq" id="WP_149391587.1">
    <property type="nucleotide sequence ID" value="NZ_SMRS01000008.1"/>
</dbReference>
<keyword evidence="12" id="KW-1185">Reference proteome</keyword>
<gene>
    <name evidence="9" type="primary">ftsQ</name>
    <name evidence="11" type="ORF">E1H14_11325</name>
</gene>
<protein>
    <recommendedName>
        <fullName evidence="9">Cell division protein FtsQ</fullName>
    </recommendedName>
</protein>
<proteinExistence type="inferred from homology"/>